<dbReference type="Pfam" id="PF20457">
    <property type="entry name" value="DUF6710"/>
    <property type="match status" value="1"/>
</dbReference>
<accession>A0AA87LSK0</accession>
<dbReference type="RefSeq" id="WP_006830399.1">
    <property type="nucleotide sequence ID" value="NZ_AJYB01000033.1"/>
</dbReference>
<sequence length="242" mass="27902">MFSKVLSKLKSGKNNVVNQSDTFNSIMNFSKKILESQYPERIYDVIYTLGKPKQINRILNALTNERQNNQDCGEQELFIAGNTLDYQYFFNKSNNVKIIDSSILEISPSSHLVFTYPWDQKRLLDAFLNVGEAVDNKWEHDPLNHIVTLIEPLNIAIIANGNHSAAMNIISNESLFRVKYIMDLFPVYQEIYTDGIDFKYRSNDNFIEKVTSVEMAAIFEIGRLIQQHNSIGFSNGRMLKEK</sequence>
<dbReference type="EMBL" id="AJYB01000033">
    <property type="protein sequence ID" value="EIM06314.1"/>
    <property type="molecule type" value="Genomic_DNA"/>
</dbReference>
<evidence type="ECO:0000313" key="2">
    <source>
        <dbReference type="Proteomes" id="UP000004725"/>
    </source>
</evidence>
<dbReference type="AlphaFoldDB" id="A0AA87LSK0"/>
<evidence type="ECO:0000313" key="1">
    <source>
        <dbReference type="EMBL" id="EIM06314.1"/>
    </source>
</evidence>
<name>A0AA87LSK0_9BACL</name>
<reference evidence="1 2" key="1">
    <citation type="journal article" date="2012" name="J. Bacteriol.">
        <title>Genome Sequence of the Antarctic Psychrophile Bacterium Planococcus antarcticus DSM 14505.</title>
        <authorList>
            <person name="Margolles A."/>
            <person name="Gueimonde M."/>
            <person name="Sanchez B."/>
        </authorList>
    </citation>
    <scope>NUCLEOTIDE SEQUENCE [LARGE SCALE GENOMIC DNA]</scope>
    <source>
        <strain evidence="1 2">DSM 14505</strain>
    </source>
</reference>
<gene>
    <name evidence="1" type="ORF">A1A1_12147</name>
</gene>
<organism evidence="1 2">
    <name type="scientific">Planococcus antarcticus DSM 14505</name>
    <dbReference type="NCBI Taxonomy" id="1185653"/>
    <lineage>
        <taxon>Bacteria</taxon>
        <taxon>Bacillati</taxon>
        <taxon>Bacillota</taxon>
        <taxon>Bacilli</taxon>
        <taxon>Bacillales</taxon>
        <taxon>Caryophanaceae</taxon>
        <taxon>Planococcus</taxon>
    </lineage>
</organism>
<dbReference type="InterPro" id="IPR046556">
    <property type="entry name" value="DUF6710"/>
</dbReference>
<proteinExistence type="predicted"/>
<dbReference type="Proteomes" id="UP000004725">
    <property type="component" value="Unassembled WGS sequence"/>
</dbReference>
<comment type="caution">
    <text evidence="1">The sequence shown here is derived from an EMBL/GenBank/DDBJ whole genome shotgun (WGS) entry which is preliminary data.</text>
</comment>
<protein>
    <submittedName>
        <fullName evidence="1">Fertility inhibition of IncP plasmids protein</fullName>
    </submittedName>
</protein>